<comment type="subcellular location">
    <subcellularLocation>
        <location evidence="1">Cell membrane</location>
        <topology evidence="1">Multi-pass membrane protein</topology>
    </subcellularLocation>
</comment>
<comment type="similarity">
    <text evidence="2">Belongs to the monovalent cation:proton antiporter 1 (CPA1) transporter (TC 2.A.36) family.</text>
</comment>
<feature type="domain" description="Cation/H+ exchanger transmembrane" evidence="13">
    <location>
        <begin position="13"/>
        <end position="406"/>
    </location>
</feature>
<dbReference type="OrthoDB" id="9809206at2"/>
<feature type="transmembrane region" description="Helical" evidence="12">
    <location>
        <begin position="128"/>
        <end position="150"/>
    </location>
</feature>
<reference evidence="14 15" key="1">
    <citation type="submission" date="2016-04" db="EMBL/GenBank/DDBJ databases">
        <authorList>
            <consortium name="Pathogen Informatics"/>
        </authorList>
    </citation>
    <scope>NUCLEOTIDE SEQUENCE [LARGE SCALE GENOMIC DNA]</scope>
    <source>
        <strain evidence="14 15">H044680328</strain>
    </source>
</reference>
<dbReference type="EMBL" id="LT546645">
    <property type="protein sequence ID" value="SAI69765.1"/>
    <property type="molecule type" value="Genomic_DNA"/>
</dbReference>
<dbReference type="AlphaFoldDB" id="A0A146B2N6"/>
<keyword evidence="6 12" id="KW-0812">Transmembrane</keyword>
<evidence type="ECO:0000256" key="2">
    <source>
        <dbReference type="ARBA" id="ARBA00007367"/>
    </source>
</evidence>
<evidence type="ECO:0000313" key="15">
    <source>
        <dbReference type="Proteomes" id="UP000076825"/>
    </source>
</evidence>
<feature type="transmembrane region" description="Helical" evidence="12">
    <location>
        <begin position="228"/>
        <end position="248"/>
    </location>
</feature>
<dbReference type="GO" id="GO:0051453">
    <property type="term" value="P:regulation of intracellular pH"/>
    <property type="evidence" value="ECO:0007669"/>
    <property type="project" value="TreeGrafter"/>
</dbReference>
<evidence type="ECO:0000259" key="13">
    <source>
        <dbReference type="Pfam" id="PF00999"/>
    </source>
</evidence>
<dbReference type="Pfam" id="PF00999">
    <property type="entry name" value="Na_H_Exchanger"/>
    <property type="match status" value="1"/>
</dbReference>
<feature type="transmembrane region" description="Helical" evidence="12">
    <location>
        <begin position="70"/>
        <end position="87"/>
    </location>
</feature>
<keyword evidence="8" id="KW-0915">Sodium</keyword>
<evidence type="ECO:0000256" key="9">
    <source>
        <dbReference type="ARBA" id="ARBA00023065"/>
    </source>
</evidence>
<feature type="transmembrane region" description="Helical" evidence="12">
    <location>
        <begin position="317"/>
        <end position="341"/>
    </location>
</feature>
<evidence type="ECO:0000256" key="1">
    <source>
        <dbReference type="ARBA" id="ARBA00004651"/>
    </source>
</evidence>
<proteinExistence type="inferred from homology"/>
<evidence type="ECO:0000256" key="4">
    <source>
        <dbReference type="ARBA" id="ARBA00022449"/>
    </source>
</evidence>
<keyword evidence="15" id="KW-1185">Reference proteome</keyword>
<dbReference type="eggNOG" id="COG0025">
    <property type="taxonomic scope" value="Bacteria"/>
</dbReference>
<dbReference type="PANTHER" id="PTHR10110:SF195">
    <property type="entry name" value="NA(+)_H(+) ANTIPORTER NHAS2"/>
    <property type="match status" value="1"/>
</dbReference>
<evidence type="ECO:0000256" key="3">
    <source>
        <dbReference type="ARBA" id="ARBA00022448"/>
    </source>
</evidence>
<dbReference type="PANTHER" id="PTHR10110">
    <property type="entry name" value="SODIUM/HYDROGEN EXCHANGER"/>
    <property type="match status" value="1"/>
</dbReference>
<dbReference type="PATRIC" id="fig|123899.6.peg.1911"/>
<keyword evidence="9" id="KW-0406">Ion transport</keyword>
<evidence type="ECO:0000256" key="7">
    <source>
        <dbReference type="ARBA" id="ARBA00022989"/>
    </source>
</evidence>
<accession>A0A146B2N6</accession>
<keyword evidence="5" id="KW-1003">Cell membrane</keyword>
<dbReference type="GO" id="GO:0005886">
    <property type="term" value="C:plasma membrane"/>
    <property type="evidence" value="ECO:0007669"/>
    <property type="project" value="UniProtKB-SubCell"/>
</dbReference>
<name>A0A146B2N6_9BORD</name>
<feature type="transmembrane region" description="Helical" evidence="12">
    <location>
        <begin position="254"/>
        <end position="272"/>
    </location>
</feature>
<dbReference type="Proteomes" id="UP000076825">
    <property type="component" value="Chromosome 1"/>
</dbReference>
<evidence type="ECO:0000313" key="14">
    <source>
        <dbReference type="EMBL" id="SAI69765.1"/>
    </source>
</evidence>
<evidence type="ECO:0000256" key="8">
    <source>
        <dbReference type="ARBA" id="ARBA00023053"/>
    </source>
</evidence>
<dbReference type="STRING" id="123899.SAMEA3906487_01922"/>
<gene>
    <name evidence="14" type="ORF">SAMEA3906487_01922</name>
</gene>
<keyword evidence="7 12" id="KW-1133">Transmembrane helix</keyword>
<feature type="transmembrane region" description="Helical" evidence="12">
    <location>
        <begin position="353"/>
        <end position="373"/>
    </location>
</feature>
<feature type="transmembrane region" description="Helical" evidence="12">
    <location>
        <begin position="31"/>
        <end position="50"/>
    </location>
</feature>
<keyword evidence="11" id="KW-0739">Sodium transport</keyword>
<sequence>MTVFQGIGVLFTIVALCGFINYKWIKLPDTLGITAVGLALSAIVTAIGVTNPGMTEGARALIQQIDFTDVVFHGLLSLLLFAGALHVDLSRLKEQRVSIFLLATVGVLISTAAVGAGLYYLLAAIGMPISLLVCLMFGALISPTDPIAVLSVLKKAKVNPVLESKIAGEALFNDGTAVVAFMTLLGLAMGTATLSAEAIALSLATEVIGAGVLGLIAGYLATLMLRQLDSYAVEILITLSLATAGFSLAEQLHVSAPLAVVVMGLVIGNLGRQSMSTKTQEHLFSFWELLDELLNLVLFGLIGLEVIALTMDWGVIWVGLLTVPVVLVARAVSVGIPFFVLHNFRKRTSPHTVEIMTWGGLRGGISIALALSLPMTMEGRDMIVGITYVVVIFSLLVQATTLGRFMAFLKRKDEL</sequence>
<dbReference type="GO" id="GO:0015385">
    <property type="term" value="F:sodium:proton antiporter activity"/>
    <property type="evidence" value="ECO:0007669"/>
    <property type="project" value="InterPro"/>
</dbReference>
<keyword evidence="10 12" id="KW-0472">Membrane</keyword>
<feature type="transmembrane region" description="Helical" evidence="12">
    <location>
        <begin position="385"/>
        <end position="409"/>
    </location>
</feature>
<keyword evidence="4" id="KW-0050">Antiport</keyword>
<feature type="transmembrane region" description="Helical" evidence="12">
    <location>
        <begin position="6"/>
        <end position="24"/>
    </location>
</feature>
<dbReference type="GO" id="GO:0098719">
    <property type="term" value="P:sodium ion import across plasma membrane"/>
    <property type="evidence" value="ECO:0007669"/>
    <property type="project" value="TreeGrafter"/>
</dbReference>
<dbReference type="KEGG" id="btrm:SAMEA390648701922"/>
<evidence type="ECO:0000256" key="5">
    <source>
        <dbReference type="ARBA" id="ARBA00022475"/>
    </source>
</evidence>
<evidence type="ECO:0000256" key="11">
    <source>
        <dbReference type="ARBA" id="ARBA00023201"/>
    </source>
</evidence>
<evidence type="ECO:0000256" key="6">
    <source>
        <dbReference type="ARBA" id="ARBA00022692"/>
    </source>
</evidence>
<protein>
    <submittedName>
        <fullName evidence="14">Sodium/hydrogen antiporter</fullName>
    </submittedName>
</protein>
<dbReference type="GeneID" id="56590800"/>
<dbReference type="Gene3D" id="6.10.140.1330">
    <property type="match status" value="1"/>
</dbReference>
<dbReference type="InterPro" id="IPR018422">
    <property type="entry name" value="Cation/H_exchanger_CPA1"/>
</dbReference>
<evidence type="ECO:0000256" key="10">
    <source>
        <dbReference type="ARBA" id="ARBA00023136"/>
    </source>
</evidence>
<organism evidence="14 15">
    <name type="scientific">Bordetella trematum</name>
    <dbReference type="NCBI Taxonomy" id="123899"/>
    <lineage>
        <taxon>Bacteria</taxon>
        <taxon>Pseudomonadati</taxon>
        <taxon>Pseudomonadota</taxon>
        <taxon>Betaproteobacteria</taxon>
        <taxon>Burkholderiales</taxon>
        <taxon>Alcaligenaceae</taxon>
        <taxon>Bordetella</taxon>
    </lineage>
</organism>
<feature type="transmembrane region" description="Helical" evidence="12">
    <location>
        <begin position="198"/>
        <end position="221"/>
    </location>
</feature>
<dbReference type="InterPro" id="IPR006153">
    <property type="entry name" value="Cation/H_exchanger_TM"/>
</dbReference>
<feature type="transmembrane region" description="Helical" evidence="12">
    <location>
        <begin position="171"/>
        <end position="192"/>
    </location>
</feature>
<evidence type="ECO:0000256" key="12">
    <source>
        <dbReference type="SAM" id="Phobius"/>
    </source>
</evidence>
<feature type="transmembrane region" description="Helical" evidence="12">
    <location>
        <begin position="293"/>
        <end position="311"/>
    </location>
</feature>
<dbReference type="RefSeq" id="WP_025512983.1">
    <property type="nucleotide sequence ID" value="NZ_CP016340.1"/>
</dbReference>
<feature type="transmembrane region" description="Helical" evidence="12">
    <location>
        <begin position="99"/>
        <end position="122"/>
    </location>
</feature>
<keyword evidence="3" id="KW-0813">Transport</keyword>
<dbReference type="GO" id="GO:0015386">
    <property type="term" value="F:potassium:proton antiporter activity"/>
    <property type="evidence" value="ECO:0007669"/>
    <property type="project" value="TreeGrafter"/>
</dbReference>